<keyword evidence="3" id="KW-0418">Kinase</keyword>
<dbReference type="PANTHER" id="PTHR44329:SF288">
    <property type="entry name" value="MITOGEN-ACTIVATED PROTEIN KINASE KINASE KINASE 20"/>
    <property type="match status" value="1"/>
</dbReference>
<dbReference type="Proteomes" id="UP001189429">
    <property type="component" value="Unassembled WGS sequence"/>
</dbReference>
<evidence type="ECO:0000256" key="3">
    <source>
        <dbReference type="ARBA" id="ARBA00022777"/>
    </source>
</evidence>
<dbReference type="EMBL" id="CAUYUJ010020005">
    <property type="protein sequence ID" value="CAK0895211.1"/>
    <property type="molecule type" value="Genomic_DNA"/>
</dbReference>
<protein>
    <recommendedName>
        <fullName evidence="5">Protein kinase domain-containing protein</fullName>
    </recommendedName>
</protein>
<evidence type="ECO:0000256" key="4">
    <source>
        <dbReference type="ARBA" id="ARBA00022840"/>
    </source>
</evidence>
<name>A0ABN9X7C9_9DINO</name>
<feature type="non-terminal residue" evidence="6">
    <location>
        <position position="1"/>
    </location>
</feature>
<dbReference type="SMART" id="SM00220">
    <property type="entry name" value="S_TKc"/>
    <property type="match status" value="1"/>
</dbReference>
<evidence type="ECO:0000313" key="6">
    <source>
        <dbReference type="EMBL" id="CAK0895211.1"/>
    </source>
</evidence>
<comment type="caution">
    <text evidence="6">The sequence shown here is derived from an EMBL/GenBank/DDBJ whole genome shotgun (WGS) entry which is preliminary data.</text>
</comment>
<sequence>RRGPLGPSARGVCCWRDAAGAAWRSPAQHGGRADYEDLATGETVGEGSTATVYRGKFRQEHPADLLGEEDAQDTDVAIKKFLFDQGDDEQLAKALVRELEVLSTLNHDNLVRLIGVVESPPCIVMEFCHGGVLYDLLYNSAYRVQWKQQLKIACDIAEAMEYLHTLEPPIIHRDLKSLNCLLEEPVVSSECEPFVKVTDLGVATGRRKRGRRMR</sequence>
<feature type="domain" description="Protein kinase" evidence="5">
    <location>
        <begin position="38"/>
        <end position="214"/>
    </location>
</feature>
<dbReference type="InterPro" id="IPR011009">
    <property type="entry name" value="Kinase-like_dom_sf"/>
</dbReference>
<dbReference type="InterPro" id="IPR051681">
    <property type="entry name" value="Ser/Thr_Kinases-Pseudokinases"/>
</dbReference>
<gene>
    <name evidence="6" type="ORF">PCOR1329_LOCUS74021</name>
</gene>
<keyword evidence="7" id="KW-1185">Reference proteome</keyword>
<keyword evidence="2" id="KW-0547">Nucleotide-binding</keyword>
<dbReference type="InterPro" id="IPR001245">
    <property type="entry name" value="Ser-Thr/Tyr_kinase_cat_dom"/>
</dbReference>
<reference evidence="6" key="1">
    <citation type="submission" date="2023-10" db="EMBL/GenBank/DDBJ databases">
        <authorList>
            <person name="Chen Y."/>
            <person name="Shah S."/>
            <person name="Dougan E. K."/>
            <person name="Thang M."/>
            <person name="Chan C."/>
        </authorList>
    </citation>
    <scope>NUCLEOTIDE SEQUENCE [LARGE SCALE GENOMIC DNA]</scope>
</reference>
<dbReference type="PROSITE" id="PS00108">
    <property type="entry name" value="PROTEIN_KINASE_ST"/>
    <property type="match status" value="1"/>
</dbReference>
<keyword evidence="4" id="KW-0067">ATP-binding</keyword>
<evidence type="ECO:0000259" key="5">
    <source>
        <dbReference type="PROSITE" id="PS50011"/>
    </source>
</evidence>
<organism evidence="6 7">
    <name type="scientific">Prorocentrum cordatum</name>
    <dbReference type="NCBI Taxonomy" id="2364126"/>
    <lineage>
        <taxon>Eukaryota</taxon>
        <taxon>Sar</taxon>
        <taxon>Alveolata</taxon>
        <taxon>Dinophyceae</taxon>
        <taxon>Prorocentrales</taxon>
        <taxon>Prorocentraceae</taxon>
        <taxon>Prorocentrum</taxon>
    </lineage>
</organism>
<keyword evidence="1" id="KW-0808">Transferase</keyword>
<evidence type="ECO:0000256" key="2">
    <source>
        <dbReference type="ARBA" id="ARBA00022741"/>
    </source>
</evidence>
<accession>A0ABN9X7C9</accession>
<dbReference type="Pfam" id="PF07714">
    <property type="entry name" value="PK_Tyr_Ser-Thr"/>
    <property type="match status" value="1"/>
</dbReference>
<dbReference type="InterPro" id="IPR000719">
    <property type="entry name" value="Prot_kinase_dom"/>
</dbReference>
<evidence type="ECO:0000313" key="7">
    <source>
        <dbReference type="Proteomes" id="UP001189429"/>
    </source>
</evidence>
<dbReference type="InterPro" id="IPR008271">
    <property type="entry name" value="Ser/Thr_kinase_AS"/>
</dbReference>
<dbReference type="PANTHER" id="PTHR44329">
    <property type="entry name" value="SERINE/THREONINE-PROTEIN KINASE TNNI3K-RELATED"/>
    <property type="match status" value="1"/>
</dbReference>
<feature type="non-terminal residue" evidence="6">
    <location>
        <position position="214"/>
    </location>
</feature>
<dbReference type="PROSITE" id="PS50011">
    <property type="entry name" value="PROTEIN_KINASE_DOM"/>
    <property type="match status" value="1"/>
</dbReference>
<dbReference type="SUPFAM" id="SSF56112">
    <property type="entry name" value="Protein kinase-like (PK-like)"/>
    <property type="match status" value="1"/>
</dbReference>
<evidence type="ECO:0000256" key="1">
    <source>
        <dbReference type="ARBA" id="ARBA00022679"/>
    </source>
</evidence>
<proteinExistence type="predicted"/>
<dbReference type="Gene3D" id="1.10.510.10">
    <property type="entry name" value="Transferase(Phosphotransferase) domain 1"/>
    <property type="match status" value="1"/>
</dbReference>